<comment type="caution">
    <text evidence="1">The sequence shown here is derived from an EMBL/GenBank/DDBJ whole genome shotgun (WGS) entry which is preliminary data.</text>
</comment>
<gene>
    <name evidence="1" type="ORF">FHS49_002817</name>
</gene>
<protein>
    <submittedName>
        <fullName evidence="1">Protein ImuA</fullName>
    </submittedName>
</protein>
<dbReference type="Proteomes" id="UP000549617">
    <property type="component" value="Unassembled WGS sequence"/>
</dbReference>
<dbReference type="PIRSF" id="PIRSF034285">
    <property type="entry name" value="UCP034285"/>
    <property type="match status" value="1"/>
</dbReference>
<keyword evidence="2" id="KW-1185">Reference proteome</keyword>
<reference evidence="1 2" key="1">
    <citation type="submission" date="2020-08" db="EMBL/GenBank/DDBJ databases">
        <title>Genomic Encyclopedia of Type Strains, Phase IV (KMG-IV): sequencing the most valuable type-strain genomes for metagenomic binning, comparative biology and taxonomic classification.</title>
        <authorList>
            <person name="Goeker M."/>
        </authorList>
    </citation>
    <scope>NUCLEOTIDE SEQUENCE [LARGE SCALE GENOMIC DNA]</scope>
    <source>
        <strain evidence="1 2">DSM 25079</strain>
    </source>
</reference>
<name>A0A7W9EF01_9SPHN</name>
<organism evidence="1 2">
    <name type="scientific">Sphingobium boeckii</name>
    <dbReference type="NCBI Taxonomy" id="1082345"/>
    <lineage>
        <taxon>Bacteria</taxon>
        <taxon>Pseudomonadati</taxon>
        <taxon>Pseudomonadota</taxon>
        <taxon>Alphaproteobacteria</taxon>
        <taxon>Sphingomonadales</taxon>
        <taxon>Sphingomonadaceae</taxon>
        <taxon>Sphingobium</taxon>
    </lineage>
</organism>
<dbReference type="EMBL" id="JACIJC010000004">
    <property type="protein sequence ID" value="MBB5686793.1"/>
    <property type="molecule type" value="Genomic_DNA"/>
</dbReference>
<proteinExistence type="predicted"/>
<dbReference type="AlphaFoldDB" id="A0A7W9EF01"/>
<dbReference type="SUPFAM" id="SSF52540">
    <property type="entry name" value="P-loop containing nucleoside triphosphate hydrolases"/>
    <property type="match status" value="1"/>
</dbReference>
<evidence type="ECO:0000313" key="1">
    <source>
        <dbReference type="EMBL" id="MBB5686793.1"/>
    </source>
</evidence>
<accession>A0A7W9EF01</accession>
<dbReference type="InterPro" id="IPR027417">
    <property type="entry name" value="P-loop_NTPase"/>
</dbReference>
<sequence>MRESITALSALKRRIARIGAIPSALGESGIALGHAPMDAALGGGLARGKVHELFALAASDAGSAAGFALMLALKARGGGAVLWLRTEAAERGQGALYAPGLVALGLDPGALVIGVMPDDVALLKAAVDAVRCGDLGAAVIECRGNPRALDLTASRRLAIAAEKSGVTALFLRTEAVPAPSAAETRWAVRPAVSVALEAEAPGQTAIEVELLRRRAGPSGMRWRLEWDRDGQAFREETLSGAVVPVLRDGPAADRGTESLRQTA</sequence>
<evidence type="ECO:0000313" key="2">
    <source>
        <dbReference type="Proteomes" id="UP000549617"/>
    </source>
</evidence>
<dbReference type="RefSeq" id="WP_184019530.1">
    <property type="nucleotide sequence ID" value="NZ_JACIJC010000004.1"/>
</dbReference>
<dbReference type="Gene3D" id="3.40.50.300">
    <property type="entry name" value="P-loop containing nucleotide triphosphate hydrolases"/>
    <property type="match status" value="1"/>
</dbReference>
<dbReference type="InterPro" id="IPR017026">
    <property type="entry name" value="ImuA"/>
</dbReference>